<proteinExistence type="predicted"/>
<keyword evidence="1" id="KW-0812">Transmembrane</keyword>
<feature type="transmembrane region" description="Helical" evidence="1">
    <location>
        <begin position="82"/>
        <end position="102"/>
    </location>
</feature>
<feature type="transmembrane region" description="Helical" evidence="1">
    <location>
        <begin position="48"/>
        <end position="70"/>
    </location>
</feature>
<protein>
    <submittedName>
        <fullName evidence="2">Uncharacterized protein</fullName>
    </submittedName>
</protein>
<accession>A0A2A2HRX2</accession>
<evidence type="ECO:0000313" key="2">
    <source>
        <dbReference type="EMBL" id="PAV12030.1"/>
    </source>
</evidence>
<organism evidence="2 3">
    <name type="scientific">Methanosarcina spelaei</name>
    <dbReference type="NCBI Taxonomy" id="1036679"/>
    <lineage>
        <taxon>Archaea</taxon>
        <taxon>Methanobacteriati</taxon>
        <taxon>Methanobacteriota</taxon>
        <taxon>Stenosarchaea group</taxon>
        <taxon>Methanomicrobia</taxon>
        <taxon>Methanosarcinales</taxon>
        <taxon>Methanosarcinaceae</taxon>
        <taxon>Methanosarcina</taxon>
    </lineage>
</organism>
<dbReference type="EMBL" id="LMVP01000368">
    <property type="protein sequence ID" value="PAV12030.1"/>
    <property type="molecule type" value="Genomic_DNA"/>
</dbReference>
<evidence type="ECO:0000256" key="1">
    <source>
        <dbReference type="SAM" id="Phobius"/>
    </source>
</evidence>
<keyword evidence="1" id="KW-0472">Membrane</keyword>
<gene>
    <name evidence="2" type="ORF">ASJ81_08075</name>
</gene>
<reference evidence="2 3" key="1">
    <citation type="journal article" date="2017" name="BMC Genomics">
        <title>Genomic analysis of methanogenic archaea reveals a shift towards energy conservation.</title>
        <authorList>
            <person name="Gilmore S.P."/>
            <person name="Henske J.K."/>
            <person name="Sexton J.A."/>
            <person name="Solomon K.V."/>
            <person name="Seppala S."/>
            <person name="Yoo J.I."/>
            <person name="Huyett L.M."/>
            <person name="Pressman A."/>
            <person name="Cogan J.Z."/>
            <person name="Kivenson V."/>
            <person name="Peng X."/>
            <person name="Tan Y."/>
            <person name="Valentine D.L."/>
            <person name="O'Malley M.A."/>
        </authorList>
    </citation>
    <scope>NUCLEOTIDE SEQUENCE [LARGE SCALE GENOMIC DNA]</scope>
    <source>
        <strain evidence="2 3">MC-15</strain>
    </source>
</reference>
<dbReference type="Proteomes" id="UP000218164">
    <property type="component" value="Unassembled WGS sequence"/>
</dbReference>
<name>A0A2A2HRX2_9EURY</name>
<keyword evidence="3" id="KW-1185">Reference proteome</keyword>
<dbReference type="AlphaFoldDB" id="A0A2A2HRX2"/>
<comment type="caution">
    <text evidence="2">The sequence shown here is derived from an EMBL/GenBank/DDBJ whole genome shotgun (WGS) entry which is preliminary data.</text>
</comment>
<evidence type="ECO:0000313" key="3">
    <source>
        <dbReference type="Proteomes" id="UP000218164"/>
    </source>
</evidence>
<sequence>MSPTVQDLFLYFFAIYFSLIIARSHEIYKPWDTYSAWKGKSHNIKRLLTGWIILFIVPLLHFAVLFILLGSVEISLDMTISSILDVTLISIGSFFEFGYFRIYEAFLHKYPDSFFTDEDNIRRELSVRSDFWAHFIPGILYVAISTLMVIIAIYL</sequence>
<feature type="transmembrane region" description="Helical" evidence="1">
    <location>
        <begin position="9"/>
        <end position="28"/>
    </location>
</feature>
<feature type="transmembrane region" description="Helical" evidence="1">
    <location>
        <begin position="131"/>
        <end position="154"/>
    </location>
</feature>
<keyword evidence="1" id="KW-1133">Transmembrane helix</keyword>